<dbReference type="RefSeq" id="WP_043749377.1">
    <property type="nucleotide sequence ID" value="NZ_AQQX01000004.1"/>
</dbReference>
<dbReference type="Gene3D" id="3.30.9.10">
    <property type="entry name" value="D-Amino Acid Oxidase, subunit A, domain 2"/>
    <property type="match status" value="1"/>
</dbReference>
<dbReference type="PRINTS" id="PR00368">
    <property type="entry name" value="FADPNR"/>
</dbReference>
<dbReference type="InterPro" id="IPR036188">
    <property type="entry name" value="FAD/NAD-bd_sf"/>
</dbReference>
<gene>
    <name evidence="3" type="ORF">ATO9_12825</name>
</gene>
<dbReference type="GO" id="GO:0005737">
    <property type="term" value="C:cytoplasm"/>
    <property type="evidence" value="ECO:0007669"/>
    <property type="project" value="TreeGrafter"/>
</dbReference>
<dbReference type="Pfam" id="PF01266">
    <property type="entry name" value="DAO"/>
    <property type="match status" value="1"/>
</dbReference>
<accession>A0A0A0EDX4</accession>
<feature type="domain" description="FAD dependent oxidoreductase" evidence="2">
    <location>
        <begin position="28"/>
        <end position="374"/>
    </location>
</feature>
<name>A0A0A0EDX4_9RHOB</name>
<dbReference type="InterPro" id="IPR006076">
    <property type="entry name" value="FAD-dep_OxRdtase"/>
</dbReference>
<dbReference type="PRINTS" id="PR00411">
    <property type="entry name" value="PNDRDTASEI"/>
</dbReference>
<sequence length="417" mass="44030">MTALQGSLWDHTGHPVQTEKLDGDLRVDLVVIGGGYTGLSAALHAARAGASVCVIEAGEIGHGGSGRNVGLVNAGLWLPPGEVAKRMGDEAADRLNTALSGGPSAVFDLIEAHQIQCEALRNGTLHCAHSPAGQRDLQARHDQLRAIGAPVVLLDAAEARARVGSDAVHGALFDPRAGTVQPKAYAQGLARAAIAAGARIVQQIRAEGLHHDGQGWVLRAGGHEIRAEAAIEAVNAYGGHTDRFAPMHFFQMATEPLPENLRDSVLPGGEGGWDTAMVLSSFRRDQAGRVLIGAIGRLDHGASGLHRDWARRKLTALFPQLRDVPLAYAWQGKIASTSDHIPKILRLGPNGLSAFGYSGRGIGTGTLFGKAMAEALLTGREDGLPMAPIDRYSERFTGAKGLYYETGAALTHMVRDR</sequence>
<dbReference type="PANTHER" id="PTHR13847">
    <property type="entry name" value="SARCOSINE DEHYDROGENASE-RELATED"/>
    <property type="match status" value="1"/>
</dbReference>
<dbReference type="Proteomes" id="UP000030004">
    <property type="component" value="Unassembled WGS sequence"/>
</dbReference>
<dbReference type="GO" id="GO:0016491">
    <property type="term" value="F:oxidoreductase activity"/>
    <property type="evidence" value="ECO:0007669"/>
    <property type="project" value="UniProtKB-KW"/>
</dbReference>
<dbReference type="SUPFAM" id="SSF51905">
    <property type="entry name" value="FAD/NAD(P)-binding domain"/>
    <property type="match status" value="1"/>
</dbReference>
<protein>
    <submittedName>
        <fullName evidence="3">Oxidoreductase</fullName>
    </submittedName>
</protein>
<evidence type="ECO:0000313" key="4">
    <source>
        <dbReference type="Proteomes" id="UP000030004"/>
    </source>
</evidence>
<evidence type="ECO:0000256" key="1">
    <source>
        <dbReference type="ARBA" id="ARBA00023002"/>
    </source>
</evidence>
<dbReference type="EMBL" id="AQQX01000004">
    <property type="protein sequence ID" value="KGM48510.1"/>
    <property type="molecule type" value="Genomic_DNA"/>
</dbReference>
<evidence type="ECO:0000259" key="2">
    <source>
        <dbReference type="Pfam" id="PF01266"/>
    </source>
</evidence>
<dbReference type="STRING" id="1461694.ATO9_12825"/>
<proteinExistence type="predicted"/>
<dbReference type="eggNOG" id="COG0665">
    <property type="taxonomic scope" value="Bacteria"/>
</dbReference>
<organism evidence="3 4">
    <name type="scientific">Pseudooceanicola atlanticus</name>
    <dbReference type="NCBI Taxonomy" id="1461694"/>
    <lineage>
        <taxon>Bacteria</taxon>
        <taxon>Pseudomonadati</taxon>
        <taxon>Pseudomonadota</taxon>
        <taxon>Alphaproteobacteria</taxon>
        <taxon>Rhodobacterales</taxon>
        <taxon>Paracoccaceae</taxon>
        <taxon>Pseudooceanicola</taxon>
    </lineage>
</organism>
<dbReference type="PANTHER" id="PTHR13847:SF281">
    <property type="entry name" value="FAD DEPENDENT OXIDOREDUCTASE DOMAIN-CONTAINING PROTEIN"/>
    <property type="match status" value="1"/>
</dbReference>
<comment type="caution">
    <text evidence="3">The sequence shown here is derived from an EMBL/GenBank/DDBJ whole genome shotgun (WGS) entry which is preliminary data.</text>
</comment>
<dbReference type="Gene3D" id="3.50.50.60">
    <property type="entry name" value="FAD/NAD(P)-binding domain"/>
    <property type="match status" value="1"/>
</dbReference>
<evidence type="ECO:0000313" key="3">
    <source>
        <dbReference type="EMBL" id="KGM48510.1"/>
    </source>
</evidence>
<keyword evidence="1" id="KW-0560">Oxidoreductase</keyword>
<reference evidence="3 4" key="1">
    <citation type="journal article" date="2015" name="Antonie Van Leeuwenhoek">
        <title>Pseudooceanicola atlanticus gen. nov. sp. nov., isolated from surface seawater of the Atlantic Ocean and reclassification of Oceanicola batsensis, Oceanicola marinus, Oceanicola nitratireducens, Oceanicola nanhaiensis, Oceanicola antarcticus and Oceanicola flagellatus, as Pseudooceanicola batsensis comb. nov., Pseudooceanicola marinus comb. nov., Pseudooceanicola nitratireducens comb. nov., Pseudooceanicola nanhaiensis comb. nov., Pseudooceanicola antarcticus comb. nov., and Pseudooceanicola flagellatus comb. nov.</title>
        <authorList>
            <person name="Lai Q."/>
            <person name="Li G."/>
            <person name="Liu X."/>
            <person name="Du Y."/>
            <person name="Sun F."/>
            <person name="Shao Z."/>
        </authorList>
    </citation>
    <scope>NUCLEOTIDE SEQUENCE [LARGE SCALE GENOMIC DNA]</scope>
    <source>
        <strain evidence="3 4">22II-s11g</strain>
    </source>
</reference>
<dbReference type="AlphaFoldDB" id="A0A0A0EDX4"/>
<keyword evidence="4" id="KW-1185">Reference proteome</keyword>
<dbReference type="OrthoDB" id="9806601at2"/>